<evidence type="ECO:0000313" key="15">
    <source>
        <dbReference type="Proteomes" id="UP001501353"/>
    </source>
</evidence>
<dbReference type="InterPro" id="IPR003594">
    <property type="entry name" value="HATPase_dom"/>
</dbReference>
<keyword evidence="5" id="KW-0808">Transferase</keyword>
<dbReference type="PROSITE" id="PS50885">
    <property type="entry name" value="HAMP"/>
    <property type="match status" value="1"/>
</dbReference>
<keyword evidence="9" id="KW-0902">Two-component regulatory system</keyword>
<sequence>MDGFKERLNASIRVKLSLSLSLAILVVAVVAGLFSFVSAFDQAHALQDDTLKQVAALFDRHHLPLTQPGDDGRANDSDEESRVIVQSLGDSGKALTPADGGMALTIPLTLPPNLADGLHTLNSGNEPFRVLVKTMAGGARIAVAQETGVRNEIARASALRTVMPFLILVPILLLIVANLVRKMFRPIAALSTEIDQRAEQELHPVAADHVPVEVRPFVVAINRLLARVGQSMEVQRRFIADAAHELRSPLTAMSLQAERLAEADMSDLARERLATLQRGIERGRNLLNQLLTLAKAQATPERPTLPVSVQAIYRRVLEDLMPLADTRRIDIGVEGGQDAQVMVSELDMIALVRNLVDNAIRYTQHDGRIDLSVTTEGAIAVLRIQDNGPGIALAERERVFDPFYRTLGSDQVGSGLGMSIVKAISDRIGAQITLGVSDAVTGSGLRVCLRIPLAQATRGSLPHTPTGNT</sequence>
<evidence type="ECO:0000256" key="1">
    <source>
        <dbReference type="ARBA" id="ARBA00000085"/>
    </source>
</evidence>
<keyword evidence="6 11" id="KW-0812">Transmembrane</keyword>
<dbReference type="Pfam" id="PF02518">
    <property type="entry name" value="HATPase_c"/>
    <property type="match status" value="1"/>
</dbReference>
<dbReference type="InterPro" id="IPR036890">
    <property type="entry name" value="HATPase_C_sf"/>
</dbReference>
<dbReference type="EMBL" id="BAAAZE010000008">
    <property type="protein sequence ID" value="GAA4024520.1"/>
    <property type="molecule type" value="Genomic_DNA"/>
</dbReference>
<evidence type="ECO:0000256" key="4">
    <source>
        <dbReference type="ARBA" id="ARBA00022553"/>
    </source>
</evidence>
<dbReference type="GO" id="GO:0005524">
    <property type="term" value="F:ATP binding"/>
    <property type="evidence" value="ECO:0007669"/>
    <property type="project" value="UniProtKB-KW"/>
</dbReference>
<dbReference type="PROSITE" id="PS50109">
    <property type="entry name" value="HIS_KIN"/>
    <property type="match status" value="1"/>
</dbReference>
<dbReference type="InterPro" id="IPR003661">
    <property type="entry name" value="HisK_dim/P_dom"/>
</dbReference>
<protein>
    <recommendedName>
        <fullName evidence="3">histidine kinase</fullName>
        <ecNumber evidence="3">2.7.13.3</ecNumber>
    </recommendedName>
</protein>
<feature type="domain" description="Histidine kinase" evidence="12">
    <location>
        <begin position="241"/>
        <end position="455"/>
    </location>
</feature>
<keyword evidence="14" id="KW-0067">ATP-binding</keyword>
<comment type="catalytic activity">
    <reaction evidence="1">
        <text>ATP + protein L-histidine = ADP + protein N-phospho-L-histidine.</text>
        <dbReference type="EC" id="2.7.13.3"/>
    </reaction>
</comment>
<evidence type="ECO:0000256" key="6">
    <source>
        <dbReference type="ARBA" id="ARBA00022692"/>
    </source>
</evidence>
<feature type="domain" description="HAMP" evidence="13">
    <location>
        <begin position="181"/>
        <end position="233"/>
    </location>
</feature>
<dbReference type="InterPro" id="IPR003660">
    <property type="entry name" value="HAMP_dom"/>
</dbReference>
<comment type="caution">
    <text evidence="14">The sequence shown here is derived from an EMBL/GenBank/DDBJ whole genome shotgun (WGS) entry which is preliminary data.</text>
</comment>
<reference evidence="15" key="1">
    <citation type="journal article" date="2019" name="Int. J. Syst. Evol. Microbiol.">
        <title>The Global Catalogue of Microorganisms (GCM) 10K type strain sequencing project: providing services to taxonomists for standard genome sequencing and annotation.</title>
        <authorList>
            <consortium name="The Broad Institute Genomics Platform"/>
            <consortium name="The Broad Institute Genome Sequencing Center for Infectious Disease"/>
            <person name="Wu L."/>
            <person name="Ma J."/>
        </authorList>
    </citation>
    <scope>NUCLEOTIDE SEQUENCE [LARGE SCALE GENOMIC DNA]</scope>
    <source>
        <strain evidence="15">JCM 16673</strain>
    </source>
</reference>
<evidence type="ECO:0000256" key="2">
    <source>
        <dbReference type="ARBA" id="ARBA00004141"/>
    </source>
</evidence>
<keyword evidence="8 11" id="KW-1133">Transmembrane helix</keyword>
<dbReference type="InterPro" id="IPR036097">
    <property type="entry name" value="HisK_dim/P_sf"/>
</dbReference>
<gene>
    <name evidence="14" type="ORF">GCM10022212_22670</name>
</gene>
<evidence type="ECO:0000256" key="9">
    <source>
        <dbReference type="ARBA" id="ARBA00023012"/>
    </source>
</evidence>
<dbReference type="PANTHER" id="PTHR45436:SF15">
    <property type="entry name" value="SENSOR HISTIDINE KINASE CUSS"/>
    <property type="match status" value="1"/>
</dbReference>
<dbReference type="CDD" id="cd00082">
    <property type="entry name" value="HisKA"/>
    <property type="match status" value="1"/>
</dbReference>
<dbReference type="Pfam" id="PF00512">
    <property type="entry name" value="HisKA"/>
    <property type="match status" value="1"/>
</dbReference>
<comment type="subcellular location">
    <subcellularLocation>
        <location evidence="2">Membrane</location>
        <topology evidence="2">Multi-pass membrane protein</topology>
    </subcellularLocation>
</comment>
<evidence type="ECO:0000256" key="7">
    <source>
        <dbReference type="ARBA" id="ARBA00022777"/>
    </source>
</evidence>
<evidence type="ECO:0000256" key="10">
    <source>
        <dbReference type="ARBA" id="ARBA00023136"/>
    </source>
</evidence>
<dbReference type="InterPro" id="IPR005467">
    <property type="entry name" value="His_kinase_dom"/>
</dbReference>
<dbReference type="InterPro" id="IPR004358">
    <property type="entry name" value="Sig_transdc_His_kin-like_C"/>
</dbReference>
<dbReference type="Gene3D" id="1.10.287.130">
    <property type="match status" value="1"/>
</dbReference>
<dbReference type="Gene3D" id="3.30.565.10">
    <property type="entry name" value="Histidine kinase-like ATPase, C-terminal domain"/>
    <property type="match status" value="1"/>
</dbReference>
<dbReference type="SUPFAM" id="SSF55874">
    <property type="entry name" value="ATPase domain of HSP90 chaperone/DNA topoisomerase II/histidine kinase"/>
    <property type="match status" value="1"/>
</dbReference>
<evidence type="ECO:0000256" key="5">
    <source>
        <dbReference type="ARBA" id="ARBA00022679"/>
    </source>
</evidence>
<dbReference type="Proteomes" id="UP001501353">
    <property type="component" value="Unassembled WGS sequence"/>
</dbReference>
<organism evidence="14 15">
    <name type="scientific">Actimicrobium antarcticum</name>
    <dbReference type="NCBI Taxonomy" id="1051899"/>
    <lineage>
        <taxon>Bacteria</taxon>
        <taxon>Pseudomonadati</taxon>
        <taxon>Pseudomonadota</taxon>
        <taxon>Betaproteobacteria</taxon>
        <taxon>Burkholderiales</taxon>
        <taxon>Oxalobacteraceae</taxon>
        <taxon>Actimicrobium</taxon>
    </lineage>
</organism>
<dbReference type="PANTHER" id="PTHR45436">
    <property type="entry name" value="SENSOR HISTIDINE KINASE YKOH"/>
    <property type="match status" value="1"/>
</dbReference>
<evidence type="ECO:0000313" key="14">
    <source>
        <dbReference type="EMBL" id="GAA4024520.1"/>
    </source>
</evidence>
<name>A0ABP7TD65_9BURK</name>
<evidence type="ECO:0000259" key="12">
    <source>
        <dbReference type="PROSITE" id="PS50109"/>
    </source>
</evidence>
<dbReference type="InterPro" id="IPR050428">
    <property type="entry name" value="TCS_sensor_his_kinase"/>
</dbReference>
<evidence type="ECO:0000256" key="8">
    <source>
        <dbReference type="ARBA" id="ARBA00022989"/>
    </source>
</evidence>
<dbReference type="EC" id="2.7.13.3" evidence="3"/>
<proteinExistence type="predicted"/>
<keyword evidence="7" id="KW-0418">Kinase</keyword>
<feature type="transmembrane region" description="Helical" evidence="11">
    <location>
        <begin position="162"/>
        <end position="180"/>
    </location>
</feature>
<dbReference type="PRINTS" id="PR00344">
    <property type="entry name" value="BCTRLSENSOR"/>
</dbReference>
<evidence type="ECO:0000259" key="13">
    <source>
        <dbReference type="PROSITE" id="PS50885"/>
    </source>
</evidence>
<accession>A0ABP7TD65</accession>
<dbReference type="SMART" id="SM00388">
    <property type="entry name" value="HisKA"/>
    <property type="match status" value="1"/>
</dbReference>
<dbReference type="SMART" id="SM00387">
    <property type="entry name" value="HATPase_c"/>
    <property type="match status" value="1"/>
</dbReference>
<dbReference type="RefSeq" id="WP_344763416.1">
    <property type="nucleotide sequence ID" value="NZ_BAAAZE010000008.1"/>
</dbReference>
<keyword evidence="15" id="KW-1185">Reference proteome</keyword>
<keyword evidence="10 11" id="KW-0472">Membrane</keyword>
<keyword evidence="4" id="KW-0597">Phosphoprotein</keyword>
<keyword evidence="14" id="KW-0547">Nucleotide-binding</keyword>
<dbReference type="SUPFAM" id="SSF47384">
    <property type="entry name" value="Homodimeric domain of signal transducing histidine kinase"/>
    <property type="match status" value="1"/>
</dbReference>
<evidence type="ECO:0000256" key="11">
    <source>
        <dbReference type="SAM" id="Phobius"/>
    </source>
</evidence>
<evidence type="ECO:0000256" key="3">
    <source>
        <dbReference type="ARBA" id="ARBA00012438"/>
    </source>
</evidence>